<dbReference type="Proteomes" id="UP001205920">
    <property type="component" value="Unassembled WGS sequence"/>
</dbReference>
<name>A0AAW5HYN4_9CORY</name>
<dbReference type="AlphaFoldDB" id="A0AAW5HYN4"/>
<dbReference type="InterPro" id="IPR031165">
    <property type="entry name" value="GNAT_YJDJ"/>
</dbReference>
<feature type="domain" description="N-acetyltransferase" evidence="1">
    <location>
        <begin position="1"/>
        <end position="98"/>
    </location>
</feature>
<dbReference type="InterPro" id="IPR016181">
    <property type="entry name" value="Acyl_CoA_acyltransferase"/>
</dbReference>
<dbReference type="PANTHER" id="PTHR31435">
    <property type="entry name" value="PROTEIN NATD1"/>
    <property type="match status" value="1"/>
</dbReference>
<gene>
    <name evidence="3" type="ORF">JMN37_11060</name>
</gene>
<accession>A0AAW5HYN4</accession>
<dbReference type="PROSITE" id="PS51729">
    <property type="entry name" value="GNAT_YJDJ"/>
    <property type="match status" value="1"/>
</dbReference>
<dbReference type="PANTHER" id="PTHR31435:SF10">
    <property type="entry name" value="BSR4717 PROTEIN"/>
    <property type="match status" value="1"/>
</dbReference>
<comment type="caution">
    <text evidence="3">The sequence shown here is derived from an EMBL/GenBank/DDBJ whole genome shotgun (WGS) entry which is preliminary data.</text>
</comment>
<protein>
    <submittedName>
        <fullName evidence="3">N-acetyltransferase</fullName>
    </submittedName>
</protein>
<dbReference type="Pfam" id="PF14542">
    <property type="entry name" value="Acetyltransf_CG"/>
    <property type="match status" value="1"/>
</dbReference>
<proteinExistence type="predicted"/>
<sequence>MSQHDAVQPELKRNDQESRYEIFVDGQLAGFATYADVDGARELPHTVVDPKFRGQGLSKPLMQFALDDARSEGLNVIRTCPAVARYIAQNPEYADLVK</sequence>
<evidence type="ECO:0000313" key="4">
    <source>
        <dbReference type="Proteomes" id="UP001205920"/>
    </source>
</evidence>
<dbReference type="SUPFAM" id="SSF55729">
    <property type="entry name" value="Acyl-CoA N-acyltransferases (Nat)"/>
    <property type="match status" value="1"/>
</dbReference>
<evidence type="ECO:0000259" key="2">
    <source>
        <dbReference type="PROSITE" id="PS51729"/>
    </source>
</evidence>
<dbReference type="GO" id="GO:0016747">
    <property type="term" value="F:acyltransferase activity, transferring groups other than amino-acyl groups"/>
    <property type="evidence" value="ECO:0007669"/>
    <property type="project" value="InterPro"/>
</dbReference>
<dbReference type="EMBL" id="JAEUWV010000036">
    <property type="protein sequence ID" value="MCO6395492.1"/>
    <property type="molecule type" value="Genomic_DNA"/>
</dbReference>
<dbReference type="CDD" id="cd04301">
    <property type="entry name" value="NAT_SF"/>
    <property type="match status" value="1"/>
</dbReference>
<dbReference type="Gene3D" id="3.40.630.30">
    <property type="match status" value="1"/>
</dbReference>
<feature type="domain" description="N-acetyltransferase" evidence="2">
    <location>
        <begin position="12"/>
        <end position="98"/>
    </location>
</feature>
<dbReference type="InterPro" id="IPR045057">
    <property type="entry name" value="Gcn5-rel_NAT"/>
</dbReference>
<evidence type="ECO:0000313" key="3">
    <source>
        <dbReference type="EMBL" id="MCO6395492.1"/>
    </source>
</evidence>
<reference evidence="3 4" key="1">
    <citation type="submission" date="2021-01" db="EMBL/GenBank/DDBJ databases">
        <title>Identification and Characterization of Corynebacterium sp.</title>
        <authorList>
            <person name="Luo Q."/>
            <person name="Qu P."/>
            <person name="Chen Q."/>
        </authorList>
    </citation>
    <scope>NUCLEOTIDE SEQUENCE [LARGE SCALE GENOMIC DNA]</scope>
    <source>
        <strain evidence="3 4">MC-18</strain>
    </source>
</reference>
<keyword evidence="4" id="KW-1185">Reference proteome</keyword>
<organism evidence="3 4">
    <name type="scientific">Corynebacterium lipophilum</name>
    <dbReference type="NCBI Taxonomy" id="2804918"/>
    <lineage>
        <taxon>Bacteria</taxon>
        <taxon>Bacillati</taxon>
        <taxon>Actinomycetota</taxon>
        <taxon>Actinomycetes</taxon>
        <taxon>Mycobacteriales</taxon>
        <taxon>Corynebacteriaceae</taxon>
        <taxon>Corynebacterium</taxon>
    </lineage>
</organism>
<dbReference type="PROSITE" id="PS51186">
    <property type="entry name" value="GNAT"/>
    <property type="match status" value="1"/>
</dbReference>
<dbReference type="InterPro" id="IPR000182">
    <property type="entry name" value="GNAT_dom"/>
</dbReference>
<evidence type="ECO:0000259" key="1">
    <source>
        <dbReference type="PROSITE" id="PS51186"/>
    </source>
</evidence>